<dbReference type="Gene3D" id="3.30.565.10">
    <property type="entry name" value="Histidine kinase-like ATPase, C-terminal domain"/>
    <property type="match status" value="1"/>
</dbReference>
<dbReference type="AlphaFoldDB" id="A0A7W5ZFR1"/>
<keyword evidence="1" id="KW-1133">Transmembrane helix</keyword>
<dbReference type="Proteomes" id="UP000541352">
    <property type="component" value="Unassembled WGS sequence"/>
</dbReference>
<reference evidence="3 4" key="1">
    <citation type="submission" date="2020-08" db="EMBL/GenBank/DDBJ databases">
        <title>Genomic Encyclopedia of Type Strains, Phase IV (KMG-IV): sequencing the most valuable type-strain genomes for metagenomic binning, comparative biology and taxonomic classification.</title>
        <authorList>
            <person name="Goeker M."/>
        </authorList>
    </citation>
    <scope>NUCLEOTIDE SEQUENCE [LARGE SCALE GENOMIC DNA]</scope>
    <source>
        <strain evidence="3 4">DSM 17976</strain>
    </source>
</reference>
<accession>A0A7W5ZFR1</accession>
<keyword evidence="4" id="KW-1185">Reference proteome</keyword>
<dbReference type="RefSeq" id="WP_183971149.1">
    <property type="nucleotide sequence ID" value="NZ_JACIBY010000001.1"/>
</dbReference>
<dbReference type="InterPro" id="IPR036890">
    <property type="entry name" value="HATPase_C_sf"/>
</dbReference>
<feature type="domain" description="Signal transduction histidine kinase internal region" evidence="2">
    <location>
        <begin position="159"/>
        <end position="239"/>
    </location>
</feature>
<dbReference type="PANTHER" id="PTHR34220:SF7">
    <property type="entry name" value="SENSOR HISTIDINE KINASE YPDA"/>
    <property type="match status" value="1"/>
</dbReference>
<dbReference type="GO" id="GO:0000155">
    <property type="term" value="F:phosphorelay sensor kinase activity"/>
    <property type="evidence" value="ECO:0007669"/>
    <property type="project" value="InterPro"/>
</dbReference>
<sequence>MYQWHKYKYHIFFWTFWGALLLLQDSISNYLQGRFEQTFTWHYFYWFVLHMVLVTGVTYGYAYLLKIVPYSGNKTKWLLSSLALQLSVTAVFSFFRTYVTELLFGALSAEYLSSFLDYFPWLLRTSLVFMIVGFGYRILLDYFEEQKKRQTLEKMALVAELSSLKNQINPHFLYNTLSYLHAQAEPLSESLGEAILLLSDMMRYSLHDTDETGLVSLEKEVSHIKNFITIHQLRFGNKLAVEFTVEGNVTSKRILPLVLISFVENAFKHGKTTKAEEPVQIQLQITPDSSLVFTVKNRKSEGPKENSSGIGLNNVRRRLELVYPNSHQLTINDTKHYFEVNLVINHV</sequence>
<dbReference type="InterPro" id="IPR050640">
    <property type="entry name" value="Bact_2-comp_sensor_kinase"/>
</dbReference>
<dbReference type="EMBL" id="JACIBY010000001">
    <property type="protein sequence ID" value="MBB3836391.1"/>
    <property type="molecule type" value="Genomic_DNA"/>
</dbReference>
<feature type="transmembrane region" description="Helical" evidence="1">
    <location>
        <begin position="77"/>
        <end position="98"/>
    </location>
</feature>
<evidence type="ECO:0000313" key="4">
    <source>
        <dbReference type="Proteomes" id="UP000541352"/>
    </source>
</evidence>
<feature type="transmembrane region" description="Helical" evidence="1">
    <location>
        <begin position="12"/>
        <end position="31"/>
    </location>
</feature>
<gene>
    <name evidence="3" type="ORF">FHS57_000373</name>
</gene>
<feature type="transmembrane region" description="Helical" evidence="1">
    <location>
        <begin position="118"/>
        <end position="139"/>
    </location>
</feature>
<evidence type="ECO:0000256" key="1">
    <source>
        <dbReference type="SAM" id="Phobius"/>
    </source>
</evidence>
<evidence type="ECO:0000313" key="3">
    <source>
        <dbReference type="EMBL" id="MBB3836391.1"/>
    </source>
</evidence>
<protein>
    <submittedName>
        <fullName evidence="3">Sensor histidine kinase YesM</fullName>
    </submittedName>
</protein>
<comment type="caution">
    <text evidence="3">The sequence shown here is derived from an EMBL/GenBank/DDBJ whole genome shotgun (WGS) entry which is preliminary data.</text>
</comment>
<keyword evidence="3" id="KW-0418">Kinase</keyword>
<keyword evidence="1" id="KW-0472">Membrane</keyword>
<evidence type="ECO:0000259" key="2">
    <source>
        <dbReference type="Pfam" id="PF06580"/>
    </source>
</evidence>
<name>A0A7W5ZFR1_9BACT</name>
<proteinExistence type="predicted"/>
<dbReference type="PANTHER" id="PTHR34220">
    <property type="entry name" value="SENSOR HISTIDINE KINASE YPDA"/>
    <property type="match status" value="1"/>
</dbReference>
<dbReference type="GO" id="GO:0016020">
    <property type="term" value="C:membrane"/>
    <property type="evidence" value="ECO:0007669"/>
    <property type="project" value="InterPro"/>
</dbReference>
<organism evidence="3 4">
    <name type="scientific">Runella defluvii</name>
    <dbReference type="NCBI Taxonomy" id="370973"/>
    <lineage>
        <taxon>Bacteria</taxon>
        <taxon>Pseudomonadati</taxon>
        <taxon>Bacteroidota</taxon>
        <taxon>Cytophagia</taxon>
        <taxon>Cytophagales</taxon>
        <taxon>Spirosomataceae</taxon>
        <taxon>Runella</taxon>
    </lineage>
</organism>
<dbReference type="Pfam" id="PF06580">
    <property type="entry name" value="His_kinase"/>
    <property type="match status" value="1"/>
</dbReference>
<keyword evidence="1" id="KW-0812">Transmembrane</keyword>
<dbReference type="InterPro" id="IPR010559">
    <property type="entry name" value="Sig_transdc_His_kin_internal"/>
</dbReference>
<dbReference type="SUPFAM" id="SSF55874">
    <property type="entry name" value="ATPase domain of HSP90 chaperone/DNA topoisomerase II/histidine kinase"/>
    <property type="match status" value="1"/>
</dbReference>
<feature type="transmembrane region" description="Helical" evidence="1">
    <location>
        <begin position="43"/>
        <end position="65"/>
    </location>
</feature>
<keyword evidence="3" id="KW-0808">Transferase</keyword>